<dbReference type="InterPro" id="IPR041692">
    <property type="entry name" value="HHH_9"/>
</dbReference>
<accession>A0A1F5YSF9</accession>
<dbReference type="Gene3D" id="1.10.3500.10">
    <property type="entry name" value="Tex N-terminal region-like"/>
    <property type="match status" value="1"/>
</dbReference>
<dbReference type="Gene3D" id="3.30.420.140">
    <property type="entry name" value="YqgF/RNase H-like domain"/>
    <property type="match status" value="1"/>
</dbReference>
<dbReference type="InterPro" id="IPR012337">
    <property type="entry name" value="RNaseH-like_sf"/>
</dbReference>
<dbReference type="InterPro" id="IPR055179">
    <property type="entry name" value="Tex-like_central_region"/>
</dbReference>
<dbReference type="InterPro" id="IPR050437">
    <property type="entry name" value="Ribos_protein_bS1-like"/>
</dbReference>
<dbReference type="Pfam" id="PF22706">
    <property type="entry name" value="Tex_central_region"/>
    <property type="match status" value="1"/>
</dbReference>
<dbReference type="FunFam" id="1.10.150.310:FF:000002">
    <property type="entry name" value="Putative transcription modulator/accessory protein"/>
    <property type="match status" value="1"/>
</dbReference>
<dbReference type="InterPro" id="IPR032639">
    <property type="entry name" value="Tex_YqgF"/>
</dbReference>
<feature type="domain" description="S1 motif" evidence="1">
    <location>
        <begin position="637"/>
        <end position="706"/>
    </location>
</feature>
<evidence type="ECO:0000259" key="1">
    <source>
        <dbReference type="PROSITE" id="PS50126"/>
    </source>
</evidence>
<dbReference type="Pfam" id="PF12836">
    <property type="entry name" value="HHH_3"/>
    <property type="match status" value="1"/>
</dbReference>
<dbReference type="STRING" id="1817867.A3F83_06975"/>
<dbReference type="Pfam" id="PF17674">
    <property type="entry name" value="HHH_9"/>
    <property type="match status" value="1"/>
</dbReference>
<evidence type="ECO:0000313" key="3">
    <source>
        <dbReference type="Proteomes" id="UP000179129"/>
    </source>
</evidence>
<organism evidence="2 3">
    <name type="scientific">Candidatus Glassbacteria bacterium RIFCSPLOWO2_12_FULL_58_11</name>
    <dbReference type="NCBI Taxonomy" id="1817867"/>
    <lineage>
        <taxon>Bacteria</taxon>
        <taxon>Candidatus Glassiibacteriota</taxon>
    </lineage>
</organism>
<dbReference type="GO" id="GO:0003735">
    <property type="term" value="F:structural constituent of ribosome"/>
    <property type="evidence" value="ECO:0007669"/>
    <property type="project" value="TreeGrafter"/>
</dbReference>
<dbReference type="Gene3D" id="1.10.150.310">
    <property type="entry name" value="Tex RuvX-like domain-like"/>
    <property type="match status" value="1"/>
</dbReference>
<dbReference type="EMBL" id="MFIX01000161">
    <property type="protein sequence ID" value="OGG03044.1"/>
    <property type="molecule type" value="Genomic_DNA"/>
</dbReference>
<dbReference type="PANTHER" id="PTHR10724">
    <property type="entry name" value="30S RIBOSOMAL PROTEIN S1"/>
    <property type="match status" value="1"/>
</dbReference>
<dbReference type="InterPro" id="IPR003029">
    <property type="entry name" value="S1_domain"/>
</dbReference>
<dbReference type="SUPFAM" id="SSF47781">
    <property type="entry name" value="RuvA domain 2-like"/>
    <property type="match status" value="2"/>
</dbReference>
<reference evidence="2 3" key="1">
    <citation type="journal article" date="2016" name="Nat. Commun.">
        <title>Thousands of microbial genomes shed light on interconnected biogeochemical processes in an aquifer system.</title>
        <authorList>
            <person name="Anantharaman K."/>
            <person name="Brown C.T."/>
            <person name="Hug L.A."/>
            <person name="Sharon I."/>
            <person name="Castelle C.J."/>
            <person name="Probst A.J."/>
            <person name="Thomas B.C."/>
            <person name="Singh A."/>
            <person name="Wilkins M.J."/>
            <person name="Karaoz U."/>
            <person name="Brodie E.L."/>
            <person name="Williams K.H."/>
            <person name="Hubbard S.S."/>
            <person name="Banfield J.F."/>
        </authorList>
    </citation>
    <scope>NUCLEOTIDE SEQUENCE [LARGE SCALE GENOMIC DNA]</scope>
</reference>
<dbReference type="SMART" id="SM00316">
    <property type="entry name" value="S1"/>
    <property type="match status" value="1"/>
</dbReference>
<dbReference type="Pfam" id="PF09371">
    <property type="entry name" value="Tex_N"/>
    <property type="match status" value="1"/>
</dbReference>
<dbReference type="GO" id="GO:0005737">
    <property type="term" value="C:cytoplasm"/>
    <property type="evidence" value="ECO:0007669"/>
    <property type="project" value="UniProtKB-ARBA"/>
</dbReference>
<dbReference type="SUPFAM" id="SSF50249">
    <property type="entry name" value="Nucleic acid-binding proteins"/>
    <property type="match status" value="1"/>
</dbReference>
<dbReference type="PROSITE" id="PS50126">
    <property type="entry name" value="S1"/>
    <property type="match status" value="1"/>
</dbReference>
<protein>
    <submittedName>
        <fullName evidence="2">RNA-binding transcriptional accessory protein</fullName>
    </submittedName>
</protein>
<dbReference type="FunFam" id="2.40.50.140:FF:000051">
    <property type="entry name" value="RNA-binding transcriptional accessory protein"/>
    <property type="match status" value="1"/>
</dbReference>
<dbReference type="SMART" id="SM00732">
    <property type="entry name" value="YqgFc"/>
    <property type="match status" value="1"/>
</dbReference>
<dbReference type="AlphaFoldDB" id="A0A1F5YSF9"/>
<dbReference type="InterPro" id="IPR010994">
    <property type="entry name" value="RuvA_2-like"/>
</dbReference>
<dbReference type="InterPro" id="IPR012340">
    <property type="entry name" value="NA-bd_OB-fold"/>
</dbReference>
<dbReference type="InterPro" id="IPR037027">
    <property type="entry name" value="YqgF/RNaseH-like_dom_sf"/>
</dbReference>
<dbReference type="InterPro" id="IPR044146">
    <property type="entry name" value="S1_Tex"/>
</dbReference>
<dbReference type="SUPFAM" id="SSF158832">
    <property type="entry name" value="Tex N-terminal region-like"/>
    <property type="match status" value="1"/>
</dbReference>
<sequence length="719" mass="79368">ERHIKLIAAELGVAAGRVRAAAELLEEGASVPFIARYRKEATGSLDEVAITTIRDRLDQLAELDKRRAAILASLEERGLLTEELEQKVLAAETLSVLEDIYLPFRPKRRTRATIAREKGLEPLAARIFEQQEFDLEAAAAEFIDPEKELSSVEEVLDGARDIIAEWISEDQQARGRLRTLFAERGVLRSKLSSGKEAQAAKYRDYFEWEEPVKNAPSHRILAMRRGENEEMLSLRFQPPEEEGLAIVHELFIRSGNAASAQVALAAGDSYKRLLAPSMETELRGEIRKRAEAEAIRIFAENLRQLLLAPPLGGKRVLAVDPGFRTGCKICCLDSQGKLLAHDTLFLHQSEKLSVEATKKVLQLCRDYKIELIAVGSGTAGRETEAFLRGLELPEGVNVVMVDESGASVYSASEAAREEFPDQDVTVRGAVSIGRRLMDPLAELVKIEPRSIGVGQYQHDVDQKELKRSLDDVVISCVNKVGVELNTASHRLLTYVSGLGPRLATSIVAWRDSHGPFNSRAQLAEVPHLGPRAFEQAAGFLRISGGDNPLDASAVHPESYPVVEAMARDLDCTVAGLLKEEPLRQRIDPRKYVNDKVGLPTLNDILAELARPGRDPRPAFELFAYAAGVQKLEDVNPGMRLPGIVTNITAFGAFVDIGVHQDGLVHISQVADRYVKNIHEVLKVRQKVEVTVLEVDLARGRISLSLKKQPRIAGQGKIDR</sequence>
<feature type="non-terminal residue" evidence="2">
    <location>
        <position position="1"/>
    </location>
</feature>
<dbReference type="Gene3D" id="2.40.50.140">
    <property type="entry name" value="Nucleic acid-binding proteins"/>
    <property type="match status" value="1"/>
</dbReference>
<dbReference type="FunFam" id="3.30.420.140:FF:000001">
    <property type="entry name" value="RNA-binding transcriptional accessory protein"/>
    <property type="match status" value="1"/>
</dbReference>
<dbReference type="GO" id="GO:0006412">
    <property type="term" value="P:translation"/>
    <property type="evidence" value="ECO:0007669"/>
    <property type="project" value="TreeGrafter"/>
</dbReference>
<dbReference type="Proteomes" id="UP000179129">
    <property type="component" value="Unassembled WGS sequence"/>
</dbReference>
<dbReference type="GO" id="GO:0006139">
    <property type="term" value="P:nucleobase-containing compound metabolic process"/>
    <property type="evidence" value="ECO:0007669"/>
    <property type="project" value="InterPro"/>
</dbReference>
<dbReference type="Pfam" id="PF16921">
    <property type="entry name" value="Tex_YqgF"/>
    <property type="match status" value="1"/>
</dbReference>
<dbReference type="SUPFAM" id="SSF53098">
    <property type="entry name" value="Ribonuclease H-like"/>
    <property type="match status" value="1"/>
</dbReference>
<dbReference type="Pfam" id="PF00575">
    <property type="entry name" value="S1"/>
    <property type="match status" value="1"/>
</dbReference>
<dbReference type="InterPro" id="IPR006641">
    <property type="entry name" value="YqgF/RNaseH-like_dom"/>
</dbReference>
<dbReference type="InterPro" id="IPR018974">
    <property type="entry name" value="Tex-like_N"/>
</dbReference>
<dbReference type="CDD" id="cd05685">
    <property type="entry name" value="S1_Tex"/>
    <property type="match status" value="1"/>
</dbReference>
<dbReference type="InterPro" id="IPR023323">
    <property type="entry name" value="Tex-like_dom_sf"/>
</dbReference>
<dbReference type="PANTHER" id="PTHR10724:SF10">
    <property type="entry name" value="S1 RNA-BINDING DOMAIN-CONTAINING PROTEIN 1"/>
    <property type="match status" value="1"/>
</dbReference>
<evidence type="ECO:0000313" key="2">
    <source>
        <dbReference type="EMBL" id="OGG03044.1"/>
    </source>
</evidence>
<comment type="caution">
    <text evidence="2">The sequence shown here is derived from an EMBL/GenBank/DDBJ whole genome shotgun (WGS) entry which is preliminary data.</text>
</comment>
<dbReference type="InterPro" id="IPR023319">
    <property type="entry name" value="Tex-like_HTH_dom_sf"/>
</dbReference>
<name>A0A1F5YSF9_9BACT</name>
<dbReference type="GO" id="GO:0003729">
    <property type="term" value="F:mRNA binding"/>
    <property type="evidence" value="ECO:0007669"/>
    <property type="project" value="TreeGrafter"/>
</dbReference>
<gene>
    <name evidence="2" type="ORF">A3F83_06975</name>
</gene>
<dbReference type="Gene3D" id="1.10.10.650">
    <property type="entry name" value="RuvA domain 2-like"/>
    <property type="match status" value="1"/>
</dbReference>
<dbReference type="FunFam" id="1.10.10.650:FF:000001">
    <property type="entry name" value="S1 RNA-binding domain 1"/>
    <property type="match status" value="1"/>
</dbReference>
<proteinExistence type="predicted"/>